<gene>
    <name evidence="3" type="ORF">J4G43_002140</name>
    <name evidence="2" type="ORF">J4G43_04395</name>
</gene>
<keyword evidence="1" id="KW-0812">Transmembrane</keyword>
<protein>
    <submittedName>
        <fullName evidence="2">Uncharacterized protein</fullName>
    </submittedName>
</protein>
<accession>A0A939RYP0</accession>
<feature type="transmembrane region" description="Helical" evidence="1">
    <location>
        <begin position="6"/>
        <end position="24"/>
    </location>
</feature>
<dbReference type="Proteomes" id="UP000664702">
    <property type="component" value="Chromosome"/>
</dbReference>
<evidence type="ECO:0000256" key="1">
    <source>
        <dbReference type="SAM" id="Phobius"/>
    </source>
</evidence>
<proteinExistence type="predicted"/>
<keyword evidence="1" id="KW-0472">Membrane</keyword>
<dbReference type="EMBL" id="JAGEMI010000001">
    <property type="protein sequence ID" value="MBO1860244.1"/>
    <property type="molecule type" value="Genomic_DNA"/>
</dbReference>
<evidence type="ECO:0000313" key="3">
    <source>
        <dbReference type="EMBL" id="UEM13178.1"/>
    </source>
</evidence>
<evidence type="ECO:0000313" key="2">
    <source>
        <dbReference type="EMBL" id="MBO1860244.1"/>
    </source>
</evidence>
<dbReference type="AlphaFoldDB" id="A0A939RYP0"/>
<dbReference type="EMBL" id="CP086136">
    <property type="protein sequence ID" value="UEM13178.1"/>
    <property type="molecule type" value="Genomic_DNA"/>
</dbReference>
<dbReference type="KEGG" id="bban:J4G43_002140"/>
<dbReference type="RefSeq" id="WP_208083925.1">
    <property type="nucleotide sequence ID" value="NZ_CP086136.1"/>
</dbReference>
<name>A0A939RYP0_9BRAD</name>
<feature type="transmembrane region" description="Helical" evidence="1">
    <location>
        <begin position="36"/>
        <end position="54"/>
    </location>
</feature>
<reference evidence="2" key="1">
    <citation type="submission" date="2021-03" db="EMBL/GenBank/DDBJ databases">
        <title>Whole Genome Sequence of Bradyrhizobium sp. Strain 144S4.</title>
        <authorList>
            <person name="Bromfield E.S.P."/>
            <person name="Cloutier S."/>
        </authorList>
    </citation>
    <scope>NUCLEOTIDE SEQUENCE [LARGE SCALE GENOMIC DNA]</scope>
    <source>
        <strain evidence="2">144S4</strain>
    </source>
</reference>
<organism evidence="2">
    <name type="scientific">Bradyrhizobium barranii subsp. barranii</name>
    <dbReference type="NCBI Taxonomy" id="2823807"/>
    <lineage>
        <taxon>Bacteria</taxon>
        <taxon>Pseudomonadati</taxon>
        <taxon>Pseudomonadota</taxon>
        <taxon>Alphaproteobacteria</taxon>
        <taxon>Hyphomicrobiales</taxon>
        <taxon>Nitrobacteraceae</taxon>
        <taxon>Bradyrhizobium</taxon>
        <taxon>Bradyrhizobium barranii</taxon>
    </lineage>
</organism>
<reference evidence="3 4" key="2">
    <citation type="journal article" date="2022" name="Int. J. Syst. Evol. Microbiol.">
        <title>Strains of Bradyrhizobium barranii sp. nov. associated with legumes native to Canada are symbionts of soybeans and belong to different subspecies (subsp. barranii subsp. nov. and subsp. apii subsp. nov.) and symbiovars (sv. glycinearum and sv. septentrionale).</title>
        <authorList>
            <person name="Bromfield E.S.P."/>
            <person name="Cloutier S."/>
            <person name="Wasai-Hara S."/>
            <person name="Minamisawa K."/>
        </authorList>
    </citation>
    <scope>NUCLEOTIDE SEQUENCE [LARGE SCALE GENOMIC DNA]</scope>
    <source>
        <strain evidence="3 4">144S4</strain>
    </source>
</reference>
<keyword evidence="1" id="KW-1133">Transmembrane helix</keyword>
<evidence type="ECO:0000313" key="4">
    <source>
        <dbReference type="Proteomes" id="UP000664702"/>
    </source>
</evidence>
<sequence>MEEPSLLLSLLPFLLTTLTFFFAIPISRRKGKGVGFAAWCLIPFLTPFILFHLVSLTDKSVLDRLAALEGKTS</sequence>